<evidence type="ECO:0000256" key="1">
    <source>
        <dbReference type="ARBA" id="ARBA00007692"/>
    </source>
</evidence>
<proteinExistence type="inferred from homology"/>
<evidence type="ECO:0000313" key="4">
    <source>
        <dbReference type="EMBL" id="KAK7353443.1"/>
    </source>
</evidence>
<dbReference type="PANTHER" id="PTHR13068">
    <property type="entry name" value="CGI-12 PROTEIN-RELATED"/>
    <property type="match status" value="1"/>
</dbReference>
<dbReference type="EMBL" id="JAYMYR010000007">
    <property type="protein sequence ID" value="KAK7353443.1"/>
    <property type="molecule type" value="Genomic_DNA"/>
</dbReference>
<evidence type="ECO:0000256" key="2">
    <source>
        <dbReference type="ARBA" id="ARBA00022472"/>
    </source>
</evidence>
<dbReference type="InterPro" id="IPR038538">
    <property type="entry name" value="MTERF_sf"/>
</dbReference>
<keyword evidence="2" id="KW-0806">Transcription termination</keyword>
<protein>
    <submittedName>
        <fullName evidence="4">Uncharacterized protein</fullName>
    </submittedName>
</protein>
<comment type="caution">
    <text evidence="4">The sequence shown here is derived from an EMBL/GenBank/DDBJ whole genome shotgun (WGS) entry which is preliminary data.</text>
</comment>
<dbReference type="GO" id="GO:0061668">
    <property type="term" value="P:mitochondrial ribosome assembly"/>
    <property type="evidence" value="ECO:0007669"/>
    <property type="project" value="TreeGrafter"/>
</dbReference>
<gene>
    <name evidence="4" type="ORF">VNO80_18890</name>
</gene>
<organism evidence="4 5">
    <name type="scientific">Phaseolus coccineus</name>
    <name type="common">Scarlet runner bean</name>
    <name type="synonym">Phaseolus multiflorus</name>
    <dbReference type="NCBI Taxonomy" id="3886"/>
    <lineage>
        <taxon>Eukaryota</taxon>
        <taxon>Viridiplantae</taxon>
        <taxon>Streptophyta</taxon>
        <taxon>Embryophyta</taxon>
        <taxon>Tracheophyta</taxon>
        <taxon>Spermatophyta</taxon>
        <taxon>Magnoliopsida</taxon>
        <taxon>eudicotyledons</taxon>
        <taxon>Gunneridae</taxon>
        <taxon>Pentapetalae</taxon>
        <taxon>rosids</taxon>
        <taxon>fabids</taxon>
        <taxon>Fabales</taxon>
        <taxon>Fabaceae</taxon>
        <taxon>Papilionoideae</taxon>
        <taxon>50 kb inversion clade</taxon>
        <taxon>NPAAA clade</taxon>
        <taxon>indigoferoid/millettioid clade</taxon>
        <taxon>Phaseoleae</taxon>
        <taxon>Phaseolus</taxon>
    </lineage>
</organism>
<dbReference type="GO" id="GO:0006353">
    <property type="term" value="P:DNA-templated transcription termination"/>
    <property type="evidence" value="ECO:0007669"/>
    <property type="project" value="UniProtKB-KW"/>
</dbReference>
<evidence type="ECO:0000313" key="5">
    <source>
        <dbReference type="Proteomes" id="UP001374584"/>
    </source>
</evidence>
<accession>A0AAN9MJW5</accession>
<evidence type="ECO:0000256" key="3">
    <source>
        <dbReference type="ARBA" id="ARBA00022946"/>
    </source>
</evidence>
<dbReference type="PANTHER" id="PTHR13068:SF135">
    <property type="entry name" value="TRANSCRIPTION TERMINATION FACTOR MTERF8, CHLOROPLASTIC"/>
    <property type="match status" value="1"/>
</dbReference>
<comment type="similarity">
    <text evidence="1">Belongs to the mTERF family.</text>
</comment>
<sequence>MLRWFRWHVVRFHHCHFTKQKLVSLGVAEMVLPLALFGNCWCLCSSTVFHPFPLLNPPFHYSSTFHPKLHPQPQCSLAKSHVKPQPSNRHSIRRRHYTNSLPIADAQTASFFALFQEIGIGFEETQVLFSNNPDLTSVSLESLRSRLRSLRSLDFDPLALGKLITKRPTVLTDNQIDPLLTFLQDELQGKIEKPRLNRLLSSTEQKLLVSFPQKVRFLVDRGIPVDQVVHVLNKVSLPKVLCGRSIDEIDRTLAFFEPFGGIDLILKRPQILNHDLDAQIIPRVNVLMELSDGDVDSVGKVLVRFPIFLSYSVEHVEGHVGFFSSFAELDYKQIFRIIQVYPAIVTASRERKLRPRIQFLKECGLDSDDIFKFLIKAPTFLSTSFHENIAYKLVLLVKIGYRYRTKDFAVAVRSANRTNSVNMQKVIGMFLNYGFSCEDIVAMSKKHPQILQYNHASLEMKMEYLIEEMGRDIEELLFFPAFLGYKLDDRIKHRYEVKKSVRGAGMSINKLLSVSEETFTGKRKKAHA</sequence>
<reference evidence="4 5" key="1">
    <citation type="submission" date="2024-01" db="EMBL/GenBank/DDBJ databases">
        <title>The genomes of 5 underutilized Papilionoideae crops provide insights into root nodulation and disease resistanc.</title>
        <authorList>
            <person name="Jiang F."/>
        </authorList>
    </citation>
    <scope>NUCLEOTIDE SEQUENCE [LARGE SCALE GENOMIC DNA]</scope>
    <source>
        <strain evidence="4">JINMINGXINNONG_FW02</strain>
        <tissue evidence="4">Leaves</tissue>
    </source>
</reference>
<dbReference type="SMART" id="SM00733">
    <property type="entry name" value="Mterf"/>
    <property type="match status" value="8"/>
</dbReference>
<dbReference type="GO" id="GO:0006390">
    <property type="term" value="P:mitochondrial transcription"/>
    <property type="evidence" value="ECO:0007669"/>
    <property type="project" value="TreeGrafter"/>
</dbReference>
<dbReference type="InterPro" id="IPR003690">
    <property type="entry name" value="MTERF"/>
</dbReference>
<dbReference type="Pfam" id="PF02536">
    <property type="entry name" value="mTERF"/>
    <property type="match status" value="1"/>
</dbReference>
<dbReference type="FunFam" id="1.25.70.10:FF:000069">
    <property type="match status" value="1"/>
</dbReference>
<name>A0AAN9MJW5_PHACN</name>
<keyword evidence="5" id="KW-1185">Reference proteome</keyword>
<dbReference type="AlphaFoldDB" id="A0AAN9MJW5"/>
<dbReference type="Gene3D" id="1.25.70.10">
    <property type="entry name" value="Transcription termination factor 3, mitochondrial"/>
    <property type="match status" value="2"/>
</dbReference>
<dbReference type="GO" id="GO:0003676">
    <property type="term" value="F:nucleic acid binding"/>
    <property type="evidence" value="ECO:0007669"/>
    <property type="project" value="InterPro"/>
</dbReference>
<dbReference type="GO" id="GO:0005739">
    <property type="term" value="C:mitochondrion"/>
    <property type="evidence" value="ECO:0007669"/>
    <property type="project" value="TreeGrafter"/>
</dbReference>
<dbReference type="Proteomes" id="UP001374584">
    <property type="component" value="Unassembled WGS sequence"/>
</dbReference>
<keyword evidence="2" id="KW-0805">Transcription regulation</keyword>
<keyword evidence="3" id="KW-0809">Transit peptide</keyword>
<keyword evidence="2" id="KW-0804">Transcription</keyword>